<dbReference type="InterPro" id="IPR038484">
    <property type="entry name" value="MucB/RseB_C_sf"/>
</dbReference>
<sequence>MSARALLGVLTLVVAPSAFADSEATDWLAKMSDASRTATYQGVVVYRGSDVLDTFRVIHRNLDGKELERVTSLNGETRDILKENDKVICLFPNDRRMSVNRPTPKGLFPTMNPAHLKQIGQLYQFNDLGSARIAGRVSHGIAVIPRDKFRYGYQIWADAQTLVPLKVNMIGQNGVTLEQMMFTEVDFPAVIPDVAFQMPMSMDIGKPNLQAAAPPPPPSAPALLQALPPPPSATAAWVLDQLPPGFRVTLREVRELPGMRGSVEHLLVSDGLTVISVFSSERPQPNKALNGVSKIGAVNAYGRMVGTFHITVVGEAPAETVKMIGDNLKQANVTKALDGKP</sequence>
<evidence type="ECO:0000256" key="5">
    <source>
        <dbReference type="SAM" id="SignalP"/>
    </source>
</evidence>
<dbReference type="InterPro" id="IPR005588">
    <property type="entry name" value="MucB_RseB"/>
</dbReference>
<keyword evidence="3 5" id="KW-0732">Signal</keyword>
<dbReference type="GO" id="GO:0032885">
    <property type="term" value="P:regulation of polysaccharide biosynthetic process"/>
    <property type="evidence" value="ECO:0007669"/>
    <property type="project" value="TreeGrafter"/>
</dbReference>
<dbReference type="Gene3D" id="3.30.200.100">
    <property type="entry name" value="MucB/RseB, C-terminal domain"/>
    <property type="match status" value="1"/>
</dbReference>
<feature type="domain" description="MucB/RseB C-terminal" evidence="7">
    <location>
        <begin position="233"/>
        <end position="328"/>
    </location>
</feature>
<feature type="signal peptide" evidence="5">
    <location>
        <begin position="1"/>
        <end position="20"/>
    </location>
</feature>
<feature type="chain" id="PRO_5015641746" description="Transcriptional regulator" evidence="5">
    <location>
        <begin position="21"/>
        <end position="341"/>
    </location>
</feature>
<accession>A0A2T5ME01</accession>
<evidence type="ECO:0000256" key="2">
    <source>
        <dbReference type="ARBA" id="ARBA00008150"/>
    </source>
</evidence>
<dbReference type="Pfam" id="PF17188">
    <property type="entry name" value="MucB_RseB_C"/>
    <property type="match status" value="1"/>
</dbReference>
<proteinExistence type="inferred from homology"/>
<evidence type="ECO:0000313" key="8">
    <source>
        <dbReference type="EMBL" id="PTU30805.1"/>
    </source>
</evidence>
<dbReference type="InterPro" id="IPR033436">
    <property type="entry name" value="MucB/RseB_C"/>
</dbReference>
<evidence type="ECO:0000313" key="9">
    <source>
        <dbReference type="Proteomes" id="UP000244248"/>
    </source>
</evidence>
<dbReference type="RefSeq" id="WP_107940390.1">
    <property type="nucleotide sequence ID" value="NZ_QANS01000004.1"/>
</dbReference>
<dbReference type="EMBL" id="QANS01000004">
    <property type="protein sequence ID" value="PTU30805.1"/>
    <property type="molecule type" value="Genomic_DNA"/>
</dbReference>
<dbReference type="Proteomes" id="UP000244248">
    <property type="component" value="Unassembled WGS sequence"/>
</dbReference>
<gene>
    <name evidence="8" type="ORF">CJD38_10845</name>
</gene>
<evidence type="ECO:0000259" key="7">
    <source>
        <dbReference type="Pfam" id="PF17188"/>
    </source>
</evidence>
<dbReference type="GO" id="GO:0045152">
    <property type="term" value="F:antisigma factor binding"/>
    <property type="evidence" value="ECO:0007669"/>
    <property type="project" value="TreeGrafter"/>
</dbReference>
<dbReference type="AlphaFoldDB" id="A0A2T5ME01"/>
<dbReference type="CDD" id="cd16327">
    <property type="entry name" value="RseB"/>
    <property type="match status" value="1"/>
</dbReference>
<dbReference type="PIRSF" id="PIRSF005427">
    <property type="entry name" value="RseB"/>
    <property type="match status" value="1"/>
</dbReference>
<evidence type="ECO:0000256" key="3">
    <source>
        <dbReference type="ARBA" id="ARBA00022729"/>
    </source>
</evidence>
<dbReference type="PANTHER" id="PTHR38782:SF1">
    <property type="entry name" value="SIGMA-E FACTOR REGULATORY PROTEIN RSEB"/>
    <property type="match status" value="1"/>
</dbReference>
<dbReference type="InterPro" id="IPR033434">
    <property type="entry name" value="MucB/RseB_N"/>
</dbReference>
<reference evidence="8 9" key="1">
    <citation type="submission" date="2018-04" db="EMBL/GenBank/DDBJ databases">
        <title>Novel species isolated from glacier.</title>
        <authorList>
            <person name="Liu Q."/>
            <person name="Xin Y.-H."/>
        </authorList>
    </citation>
    <scope>NUCLEOTIDE SEQUENCE [LARGE SCALE GENOMIC DNA]</scope>
    <source>
        <strain evidence="8 9">GT1R17</strain>
    </source>
</reference>
<keyword evidence="9" id="KW-1185">Reference proteome</keyword>
<feature type="domain" description="MucB/RseB N-terminal" evidence="6">
    <location>
        <begin position="24"/>
        <end position="197"/>
    </location>
</feature>
<comment type="caution">
    <text evidence="8">The sequence shown here is derived from an EMBL/GenBank/DDBJ whole genome shotgun (WGS) entry which is preliminary data.</text>
</comment>
<keyword evidence="4" id="KW-0574">Periplasm</keyword>
<evidence type="ECO:0000256" key="1">
    <source>
        <dbReference type="ARBA" id="ARBA00004418"/>
    </source>
</evidence>
<comment type="subcellular location">
    <subcellularLocation>
        <location evidence="1">Periplasm</location>
    </subcellularLocation>
</comment>
<dbReference type="Pfam" id="PF03888">
    <property type="entry name" value="MucB_RseB"/>
    <property type="match status" value="1"/>
</dbReference>
<protein>
    <recommendedName>
        <fullName evidence="10">Transcriptional regulator</fullName>
    </recommendedName>
</protein>
<evidence type="ECO:0000259" key="6">
    <source>
        <dbReference type="Pfam" id="PF03888"/>
    </source>
</evidence>
<dbReference type="OrthoDB" id="7067274at2"/>
<dbReference type="Gene3D" id="2.50.20.10">
    <property type="entry name" value="Lipoprotein localisation LolA/LolB/LppX"/>
    <property type="match status" value="1"/>
</dbReference>
<evidence type="ECO:0000256" key="4">
    <source>
        <dbReference type="ARBA" id="ARBA00022764"/>
    </source>
</evidence>
<organism evidence="8 9">
    <name type="scientific">Stenotrophobium rhamnosiphilum</name>
    <dbReference type="NCBI Taxonomy" id="2029166"/>
    <lineage>
        <taxon>Bacteria</taxon>
        <taxon>Pseudomonadati</taxon>
        <taxon>Pseudomonadota</taxon>
        <taxon>Gammaproteobacteria</taxon>
        <taxon>Nevskiales</taxon>
        <taxon>Nevskiaceae</taxon>
        <taxon>Stenotrophobium</taxon>
    </lineage>
</organism>
<dbReference type="GO" id="GO:0030288">
    <property type="term" value="C:outer membrane-bounded periplasmic space"/>
    <property type="evidence" value="ECO:0007669"/>
    <property type="project" value="TreeGrafter"/>
</dbReference>
<comment type="similarity">
    <text evidence="2">Belongs to the RseB family.</text>
</comment>
<evidence type="ECO:0008006" key="10">
    <source>
        <dbReference type="Google" id="ProtNLM"/>
    </source>
</evidence>
<dbReference type="PANTHER" id="PTHR38782">
    <property type="match status" value="1"/>
</dbReference>
<name>A0A2T5ME01_9GAMM</name>